<dbReference type="InterPro" id="IPR012340">
    <property type="entry name" value="NA-bd_OB-fold"/>
</dbReference>
<sequence length="279" mass="28997">MESTSTPRITCPYLDSYISRNVMVVGKVAQLRGEQAVLDADGNITAHLNRDAHLSSGNAAQIIGKVNPDLSIRVLSSVDLGQGVDMGICNTVVESTPPSSGGAGRVTLVWPPRSPLPSSSQGQQSQPAGQPATGPPRPSVDEILQGLATVRLGDENTGRDNGSEGGGGRRANSSRVGSSGSSGSSSGDVYWSSAQQSFRALGGLNRDLGRAQVGGGPADSPRPGGASSDGGESSQEEHGRAGILEWLFGGIGRLMSRRVVITMRLDEGGRWRIARRRND</sequence>
<comment type="subcellular location">
    <subcellularLocation>
        <location evidence="1">Nucleus</location>
    </subcellularLocation>
</comment>
<dbReference type="GO" id="GO:0031981">
    <property type="term" value="C:nuclear lumen"/>
    <property type="evidence" value="ECO:0007669"/>
    <property type="project" value="UniProtKB-ARBA"/>
</dbReference>
<dbReference type="Gene3D" id="2.40.50.140">
    <property type="entry name" value="Nucleic acid-binding proteins"/>
    <property type="match status" value="1"/>
</dbReference>
<dbReference type="Proteomes" id="UP001174694">
    <property type="component" value="Unassembled WGS sequence"/>
</dbReference>
<dbReference type="GO" id="GO:0006260">
    <property type="term" value="P:DNA replication"/>
    <property type="evidence" value="ECO:0007669"/>
    <property type="project" value="InterPro"/>
</dbReference>
<accession>A0AA38RAU3</accession>
<comment type="similarity">
    <text evidence="2">Belongs to the replication factor A protein 3 family.</text>
</comment>
<evidence type="ECO:0000256" key="1">
    <source>
        <dbReference type="ARBA" id="ARBA00004123"/>
    </source>
</evidence>
<dbReference type="GO" id="GO:0006281">
    <property type="term" value="P:DNA repair"/>
    <property type="evidence" value="ECO:0007669"/>
    <property type="project" value="InterPro"/>
</dbReference>
<feature type="region of interest" description="Disordered" evidence="4">
    <location>
        <begin position="207"/>
        <end position="238"/>
    </location>
</feature>
<feature type="compositionally biased region" description="Basic and acidic residues" evidence="4">
    <location>
        <begin position="152"/>
        <end position="162"/>
    </location>
</feature>
<keyword evidence="3" id="KW-0539">Nucleus</keyword>
<dbReference type="InterPro" id="IPR013970">
    <property type="entry name" value="Rfa2"/>
</dbReference>
<dbReference type="GO" id="GO:0006310">
    <property type="term" value="P:DNA recombination"/>
    <property type="evidence" value="ECO:0007669"/>
    <property type="project" value="InterPro"/>
</dbReference>
<keyword evidence="6" id="KW-1185">Reference proteome</keyword>
<organism evidence="5 6">
    <name type="scientific">Pleurostoma richardsiae</name>
    <dbReference type="NCBI Taxonomy" id="41990"/>
    <lineage>
        <taxon>Eukaryota</taxon>
        <taxon>Fungi</taxon>
        <taxon>Dikarya</taxon>
        <taxon>Ascomycota</taxon>
        <taxon>Pezizomycotina</taxon>
        <taxon>Sordariomycetes</taxon>
        <taxon>Sordariomycetidae</taxon>
        <taxon>Calosphaeriales</taxon>
        <taxon>Pleurostomataceae</taxon>
        <taxon>Pleurostoma</taxon>
    </lineage>
</organism>
<dbReference type="AlphaFoldDB" id="A0AA38RAU3"/>
<dbReference type="SUPFAM" id="SSF50249">
    <property type="entry name" value="Nucleic acid-binding proteins"/>
    <property type="match status" value="1"/>
</dbReference>
<dbReference type="Pfam" id="PF08661">
    <property type="entry name" value="Rep_fac-A_3"/>
    <property type="match status" value="1"/>
</dbReference>
<feature type="region of interest" description="Disordered" evidence="4">
    <location>
        <begin position="94"/>
        <end position="188"/>
    </location>
</feature>
<evidence type="ECO:0000256" key="2">
    <source>
        <dbReference type="ARBA" id="ARBA00009761"/>
    </source>
</evidence>
<evidence type="ECO:0000313" key="6">
    <source>
        <dbReference type="Proteomes" id="UP001174694"/>
    </source>
</evidence>
<dbReference type="CDD" id="cd04479">
    <property type="entry name" value="RPA3"/>
    <property type="match status" value="1"/>
</dbReference>
<evidence type="ECO:0000256" key="3">
    <source>
        <dbReference type="ARBA" id="ARBA00023242"/>
    </source>
</evidence>
<reference evidence="5" key="1">
    <citation type="submission" date="2022-07" db="EMBL/GenBank/DDBJ databases">
        <title>Fungi with potential for degradation of polypropylene.</title>
        <authorList>
            <person name="Gostincar C."/>
        </authorList>
    </citation>
    <scope>NUCLEOTIDE SEQUENCE</scope>
    <source>
        <strain evidence="5">EXF-13308</strain>
    </source>
</reference>
<comment type="caution">
    <text evidence="5">The sequence shown here is derived from an EMBL/GenBank/DDBJ whole genome shotgun (WGS) entry which is preliminary data.</text>
</comment>
<dbReference type="EMBL" id="JANBVO010000026">
    <property type="protein sequence ID" value="KAJ9139482.1"/>
    <property type="molecule type" value="Genomic_DNA"/>
</dbReference>
<feature type="compositionally biased region" description="Low complexity" evidence="4">
    <location>
        <begin position="116"/>
        <end position="132"/>
    </location>
</feature>
<name>A0AA38RAU3_9PEZI</name>
<gene>
    <name evidence="5" type="ORF">NKR23_g7955</name>
</gene>
<protein>
    <submittedName>
        <fullName evidence="5">Uncharacterized protein</fullName>
    </submittedName>
</protein>
<evidence type="ECO:0000256" key="4">
    <source>
        <dbReference type="SAM" id="MobiDB-lite"/>
    </source>
</evidence>
<feature type="compositionally biased region" description="Low complexity" evidence="4">
    <location>
        <begin position="170"/>
        <end position="187"/>
    </location>
</feature>
<proteinExistence type="inferred from homology"/>
<dbReference type="GO" id="GO:0003677">
    <property type="term" value="F:DNA binding"/>
    <property type="evidence" value="ECO:0007669"/>
    <property type="project" value="InterPro"/>
</dbReference>
<evidence type="ECO:0000313" key="5">
    <source>
        <dbReference type="EMBL" id="KAJ9139482.1"/>
    </source>
</evidence>